<dbReference type="EMBL" id="JAULSV010000003">
    <property type="protein sequence ID" value="KAK0648153.1"/>
    <property type="molecule type" value="Genomic_DNA"/>
</dbReference>
<dbReference type="SUPFAM" id="SSF53901">
    <property type="entry name" value="Thiolase-like"/>
    <property type="match status" value="1"/>
</dbReference>
<evidence type="ECO:0000256" key="1">
    <source>
        <dbReference type="ARBA" id="ARBA00022450"/>
    </source>
</evidence>
<accession>A0AA39Y8Z9</accession>
<sequence length="211" mass="22341">MATPVGDQVSSLPGVTLTVSPLRSEIPVGAPDRISYIFNLQGPSLTIDTACSSSMYALHLAVNAIRAGDCDSAIVASANWIADPGVQIALDKLEGEQTPRDTTTTDMDPVSVPSSNEEQLLGDQLASTSATPTRKRKAPDSPGSGRSKRTTAGKRRAELYDYVFWLFLRTLRVPAVFRPCRTVLDVAGAAPLSSTLRGATQPALRAAQSSL</sequence>
<dbReference type="InterPro" id="IPR018201">
    <property type="entry name" value="Ketoacyl_synth_AS"/>
</dbReference>
<dbReference type="InterPro" id="IPR016039">
    <property type="entry name" value="Thiolase-like"/>
</dbReference>
<evidence type="ECO:0000256" key="4">
    <source>
        <dbReference type="SAM" id="MobiDB-lite"/>
    </source>
</evidence>
<evidence type="ECO:0000259" key="5">
    <source>
        <dbReference type="SMART" id="SM00825"/>
    </source>
</evidence>
<dbReference type="PANTHER" id="PTHR43775:SF50">
    <property type="entry name" value="HIGHLY REDUCING POLYKETIDE SYNTHASE SRDA"/>
    <property type="match status" value="1"/>
</dbReference>
<keyword evidence="3" id="KW-0808">Transferase</keyword>
<dbReference type="PROSITE" id="PS00606">
    <property type="entry name" value="KS3_1"/>
    <property type="match status" value="1"/>
</dbReference>
<comment type="caution">
    <text evidence="6">The sequence shown here is derived from an EMBL/GenBank/DDBJ whole genome shotgun (WGS) entry which is preliminary data.</text>
</comment>
<reference evidence="6" key="1">
    <citation type="submission" date="2023-06" db="EMBL/GenBank/DDBJ databases">
        <title>Genome-scale phylogeny and comparative genomics of the fungal order Sordariales.</title>
        <authorList>
            <consortium name="Lawrence Berkeley National Laboratory"/>
            <person name="Hensen N."/>
            <person name="Bonometti L."/>
            <person name="Westerberg I."/>
            <person name="Brannstrom I.O."/>
            <person name="Guillou S."/>
            <person name="Cros-Aarteil S."/>
            <person name="Calhoun S."/>
            <person name="Haridas S."/>
            <person name="Kuo A."/>
            <person name="Mondo S."/>
            <person name="Pangilinan J."/>
            <person name="Riley R."/>
            <person name="Labutti K."/>
            <person name="Andreopoulos B."/>
            <person name="Lipzen A."/>
            <person name="Chen C."/>
            <person name="Yanf M."/>
            <person name="Daum C."/>
            <person name="Ng V."/>
            <person name="Clum A."/>
            <person name="Steindorff A."/>
            <person name="Ohm R."/>
            <person name="Martin F."/>
            <person name="Silar P."/>
            <person name="Natvig D."/>
            <person name="Lalanne C."/>
            <person name="Gautier V."/>
            <person name="Ament-Velasquez S.L."/>
            <person name="Kruys A."/>
            <person name="Hutchinson M.I."/>
            <person name="Powell A.J."/>
            <person name="Barry K."/>
            <person name="Miller A.N."/>
            <person name="Grigoriev I.V."/>
            <person name="Debuchy R."/>
            <person name="Gladieux P."/>
            <person name="Thoren M.H."/>
            <person name="Johannesson H."/>
        </authorList>
    </citation>
    <scope>NUCLEOTIDE SEQUENCE</scope>
    <source>
        <strain evidence="6">SMH2532-1</strain>
    </source>
</reference>
<evidence type="ECO:0000256" key="3">
    <source>
        <dbReference type="ARBA" id="ARBA00022679"/>
    </source>
</evidence>
<dbReference type="GO" id="GO:0044550">
    <property type="term" value="P:secondary metabolite biosynthetic process"/>
    <property type="evidence" value="ECO:0007669"/>
    <property type="project" value="TreeGrafter"/>
</dbReference>
<keyword evidence="1" id="KW-0596">Phosphopantetheine</keyword>
<keyword evidence="2" id="KW-0597">Phosphoprotein</keyword>
<dbReference type="PANTHER" id="PTHR43775">
    <property type="entry name" value="FATTY ACID SYNTHASE"/>
    <property type="match status" value="1"/>
</dbReference>
<evidence type="ECO:0000256" key="2">
    <source>
        <dbReference type="ARBA" id="ARBA00022553"/>
    </source>
</evidence>
<proteinExistence type="predicted"/>
<dbReference type="GO" id="GO:0004312">
    <property type="term" value="F:fatty acid synthase activity"/>
    <property type="evidence" value="ECO:0007669"/>
    <property type="project" value="TreeGrafter"/>
</dbReference>
<dbReference type="AlphaFoldDB" id="A0AA39Y8Z9"/>
<dbReference type="GO" id="GO:0006633">
    <property type="term" value="P:fatty acid biosynthetic process"/>
    <property type="evidence" value="ECO:0007669"/>
    <property type="project" value="InterPro"/>
</dbReference>
<evidence type="ECO:0000313" key="7">
    <source>
        <dbReference type="Proteomes" id="UP001174936"/>
    </source>
</evidence>
<dbReference type="InterPro" id="IPR014030">
    <property type="entry name" value="Ketoacyl_synth_N"/>
</dbReference>
<dbReference type="SMART" id="SM00825">
    <property type="entry name" value="PKS_KS"/>
    <property type="match status" value="1"/>
</dbReference>
<feature type="region of interest" description="Disordered" evidence="4">
    <location>
        <begin position="94"/>
        <end position="152"/>
    </location>
</feature>
<name>A0AA39Y8Z9_9PEZI</name>
<dbReference type="InterPro" id="IPR050091">
    <property type="entry name" value="PKS_NRPS_Biosynth_Enz"/>
</dbReference>
<dbReference type="Gene3D" id="3.40.47.10">
    <property type="match status" value="1"/>
</dbReference>
<gene>
    <name evidence="6" type="ORF">B0T16DRAFT_506321</name>
</gene>
<keyword evidence="7" id="KW-1185">Reference proteome</keyword>
<dbReference type="InterPro" id="IPR020841">
    <property type="entry name" value="PKS_Beta-ketoAc_synthase_dom"/>
</dbReference>
<protein>
    <submittedName>
        <fullName evidence="6">Thiolase-like protein</fullName>
    </submittedName>
</protein>
<evidence type="ECO:0000313" key="6">
    <source>
        <dbReference type="EMBL" id="KAK0648153.1"/>
    </source>
</evidence>
<dbReference type="GO" id="GO:0004315">
    <property type="term" value="F:3-oxoacyl-[acyl-carrier-protein] synthase activity"/>
    <property type="evidence" value="ECO:0007669"/>
    <property type="project" value="InterPro"/>
</dbReference>
<organism evidence="6 7">
    <name type="scientific">Cercophora newfieldiana</name>
    <dbReference type="NCBI Taxonomy" id="92897"/>
    <lineage>
        <taxon>Eukaryota</taxon>
        <taxon>Fungi</taxon>
        <taxon>Dikarya</taxon>
        <taxon>Ascomycota</taxon>
        <taxon>Pezizomycotina</taxon>
        <taxon>Sordariomycetes</taxon>
        <taxon>Sordariomycetidae</taxon>
        <taxon>Sordariales</taxon>
        <taxon>Lasiosphaeriaceae</taxon>
        <taxon>Cercophora</taxon>
    </lineage>
</organism>
<dbReference type="Proteomes" id="UP001174936">
    <property type="component" value="Unassembled WGS sequence"/>
</dbReference>
<feature type="domain" description="Ketosynthase family 3 (KS3)" evidence="5">
    <location>
        <begin position="12"/>
        <end position="164"/>
    </location>
</feature>
<dbReference type="Pfam" id="PF00109">
    <property type="entry name" value="ketoacyl-synt"/>
    <property type="match status" value="1"/>
</dbReference>